<keyword evidence="3" id="KW-1185">Reference proteome</keyword>
<dbReference type="Gene3D" id="3.40.50.300">
    <property type="entry name" value="P-loop containing nucleotide triphosphate hydrolases"/>
    <property type="match status" value="1"/>
</dbReference>
<dbReference type="EMBL" id="JADEXP010000008">
    <property type="protein sequence ID" value="MBE9065429.1"/>
    <property type="molecule type" value="Genomic_DNA"/>
</dbReference>
<protein>
    <submittedName>
        <fullName evidence="2">AAA-like domain-containing protein</fullName>
    </submittedName>
</protein>
<evidence type="ECO:0000259" key="1">
    <source>
        <dbReference type="Pfam" id="PF26355"/>
    </source>
</evidence>
<evidence type="ECO:0000313" key="2">
    <source>
        <dbReference type="EMBL" id="MBE9065429.1"/>
    </source>
</evidence>
<name>A0A928ZTH0_LEPEC</name>
<dbReference type="RefSeq" id="WP_193990381.1">
    <property type="nucleotide sequence ID" value="NZ_JADEXP010000008.1"/>
</dbReference>
<sequence length="457" mass="52575">MTEPHEQVLEILEQDWIKRPLSSLEKFVFAQSWQGRNYEEIATLSGYSLDYMKQIGSLLWVDLSRAVGKSITKKNLRLVLEPLISDGFESDSLSFSSLPSSLLTASNPTANPDSLRRFPSGPLPLDSPLYIERSPIEQITYDELLRDGCLLRIKAPRRMGKSSLLKRLTWQAQQHDYHVVTLDCQEANEELLASTEIFLQWFCRYITQALRLDDQLEAVWIPDMGSKVNCKNYIETCILGVLQTPLLLSMNELNRLFEFPQLARDFLSMLRFWHEQSKDNPLWQKLRLVLVYSTDVYAPLQLKKSPLNVGTPIRLPPFTFDQIRTLSHRYGLAWPDDQLSELQSLHQMVDGHPYLASLAFYYLQRGEISLRKLLNTAPTSEGIYRSHLQEQLITLTEDPALADMFKTVVESETGVVLDAIATHKLEGMGLVHLKQGKAQPICDLYRLYFQEQLRNLQ</sequence>
<gene>
    <name evidence="2" type="ORF">IQ260_02045</name>
</gene>
<dbReference type="InterPro" id="IPR058651">
    <property type="entry name" value="HTH_VMAP-M9"/>
</dbReference>
<dbReference type="Pfam" id="PF14516">
    <property type="entry name" value="AAA_35"/>
    <property type="match status" value="1"/>
</dbReference>
<dbReference type="AlphaFoldDB" id="A0A928ZTH0"/>
<reference evidence="2" key="1">
    <citation type="submission" date="2020-10" db="EMBL/GenBank/DDBJ databases">
        <authorList>
            <person name="Castelo-Branco R."/>
            <person name="Eusebio N."/>
            <person name="Adriana R."/>
            <person name="Vieira A."/>
            <person name="Brugerolle De Fraissinette N."/>
            <person name="Rezende De Castro R."/>
            <person name="Schneider M.P."/>
            <person name="Vasconcelos V."/>
            <person name="Leao P.N."/>
        </authorList>
    </citation>
    <scope>NUCLEOTIDE SEQUENCE</scope>
    <source>
        <strain evidence="2">LEGE 11479</strain>
    </source>
</reference>
<dbReference type="InterPro" id="IPR027417">
    <property type="entry name" value="P-loop_NTPase"/>
</dbReference>
<comment type="caution">
    <text evidence="2">The sequence shown here is derived from an EMBL/GenBank/DDBJ whole genome shotgun (WGS) entry which is preliminary data.</text>
</comment>
<dbReference type="SUPFAM" id="SSF52540">
    <property type="entry name" value="P-loop containing nucleoside triphosphate hydrolases"/>
    <property type="match status" value="1"/>
</dbReference>
<dbReference type="Proteomes" id="UP000615026">
    <property type="component" value="Unassembled WGS sequence"/>
</dbReference>
<organism evidence="2 3">
    <name type="scientific">Leptolyngbya cf. ectocarpi LEGE 11479</name>
    <dbReference type="NCBI Taxonomy" id="1828722"/>
    <lineage>
        <taxon>Bacteria</taxon>
        <taxon>Bacillati</taxon>
        <taxon>Cyanobacteriota</taxon>
        <taxon>Cyanophyceae</taxon>
        <taxon>Leptolyngbyales</taxon>
        <taxon>Leptolyngbyaceae</taxon>
        <taxon>Leptolyngbya group</taxon>
        <taxon>Leptolyngbya</taxon>
    </lineage>
</organism>
<evidence type="ECO:0000313" key="3">
    <source>
        <dbReference type="Proteomes" id="UP000615026"/>
    </source>
</evidence>
<dbReference type="Pfam" id="PF26355">
    <property type="entry name" value="HTH_VMAP-M9"/>
    <property type="match status" value="1"/>
</dbReference>
<proteinExistence type="predicted"/>
<feature type="domain" description="vWA-MoxR associated protein N-terminal HTH" evidence="1">
    <location>
        <begin position="15"/>
        <end position="81"/>
    </location>
</feature>
<accession>A0A928ZTH0</accession>